<evidence type="ECO:0000259" key="2">
    <source>
        <dbReference type="PROSITE" id="PS50966"/>
    </source>
</evidence>
<keyword evidence="1" id="KW-0862">Zinc</keyword>
<feature type="non-terminal residue" evidence="3">
    <location>
        <position position="123"/>
    </location>
</feature>
<dbReference type="Pfam" id="PF04434">
    <property type="entry name" value="SWIM"/>
    <property type="match status" value="1"/>
</dbReference>
<dbReference type="AlphaFoldDB" id="A0A087TPP5"/>
<dbReference type="PROSITE" id="PS50966">
    <property type="entry name" value="ZF_SWIM"/>
    <property type="match status" value="1"/>
</dbReference>
<organism evidence="3 4">
    <name type="scientific">Stegodyphus mimosarum</name>
    <name type="common">African social velvet spider</name>
    <dbReference type="NCBI Taxonomy" id="407821"/>
    <lineage>
        <taxon>Eukaryota</taxon>
        <taxon>Metazoa</taxon>
        <taxon>Ecdysozoa</taxon>
        <taxon>Arthropoda</taxon>
        <taxon>Chelicerata</taxon>
        <taxon>Arachnida</taxon>
        <taxon>Araneae</taxon>
        <taxon>Araneomorphae</taxon>
        <taxon>Entelegynae</taxon>
        <taxon>Eresoidea</taxon>
        <taxon>Eresidae</taxon>
        <taxon>Stegodyphus</taxon>
    </lineage>
</organism>
<name>A0A087TPP5_STEMI</name>
<keyword evidence="4" id="KW-1185">Reference proteome</keyword>
<feature type="domain" description="SWIM-type" evidence="2">
    <location>
        <begin position="26"/>
        <end position="75"/>
    </location>
</feature>
<dbReference type="GO" id="GO:0008270">
    <property type="term" value="F:zinc ion binding"/>
    <property type="evidence" value="ECO:0007669"/>
    <property type="project" value="UniProtKB-KW"/>
</dbReference>
<evidence type="ECO:0000256" key="1">
    <source>
        <dbReference type="PROSITE-ProRule" id="PRU00325"/>
    </source>
</evidence>
<sequence>MEMEPKKAWIVFSSKGNTSKSYLEPYSVTYEKECSCEICCNDCNVCIHKFSCTCHDYSIRFVICKHIYFVVQHFNCHDLNKRPGSFTNSNDDLTIDIDEDINRNEEHAAISELKKNVISDLDQ</sequence>
<dbReference type="InterPro" id="IPR007527">
    <property type="entry name" value="Znf_SWIM"/>
</dbReference>
<evidence type="ECO:0000313" key="4">
    <source>
        <dbReference type="Proteomes" id="UP000054359"/>
    </source>
</evidence>
<proteinExistence type="predicted"/>
<dbReference type="EMBL" id="KK116216">
    <property type="protein sequence ID" value="KFM67084.1"/>
    <property type="molecule type" value="Genomic_DNA"/>
</dbReference>
<gene>
    <name evidence="3" type="ORF">X975_12047</name>
</gene>
<reference evidence="3 4" key="1">
    <citation type="submission" date="2013-11" db="EMBL/GenBank/DDBJ databases">
        <title>Genome sequencing of Stegodyphus mimosarum.</title>
        <authorList>
            <person name="Bechsgaard J."/>
        </authorList>
    </citation>
    <scope>NUCLEOTIDE SEQUENCE [LARGE SCALE GENOMIC DNA]</scope>
</reference>
<keyword evidence="1" id="KW-0479">Metal-binding</keyword>
<dbReference type="OrthoDB" id="6509998at2759"/>
<accession>A0A087TPP5</accession>
<dbReference type="Proteomes" id="UP000054359">
    <property type="component" value="Unassembled WGS sequence"/>
</dbReference>
<keyword evidence="1" id="KW-0863">Zinc-finger</keyword>
<protein>
    <recommendedName>
        <fullName evidence="2">SWIM-type domain-containing protein</fullName>
    </recommendedName>
</protein>
<evidence type="ECO:0000313" key="3">
    <source>
        <dbReference type="EMBL" id="KFM67084.1"/>
    </source>
</evidence>